<gene>
    <name evidence="5" type="ORF">KL86PLE_90671</name>
</gene>
<dbReference type="InterPro" id="IPR029063">
    <property type="entry name" value="SAM-dependent_MTases_sf"/>
</dbReference>
<comment type="similarity">
    <text evidence="4">Belongs to the MT-A70-like family.</text>
</comment>
<protein>
    <submittedName>
        <fullName evidence="5">MT-A70 family protein</fullName>
    </submittedName>
</protein>
<dbReference type="PROSITE" id="PS51143">
    <property type="entry name" value="MT_A70"/>
    <property type="match status" value="1"/>
</dbReference>
<sequence>MSVMAEWFFAPLIPLFYELIVIDPPWGFDLYSAEGAKKSALSKYDLMTDAQVTALPVGQLASMNCLLYCWATAPQLDLAIRCVKAWGFTYKSVLVWRKVTATGRVRMGTGYRVRTTGEAVVVATLGNPKQSYVPQTIFDGLAREHSRKPDEFYALCDKVMPQARRCDVFARERRSGWHSFGNELEKFQAGVPA</sequence>
<evidence type="ECO:0000256" key="2">
    <source>
        <dbReference type="ARBA" id="ARBA00022679"/>
    </source>
</evidence>
<dbReference type="GO" id="GO:0032259">
    <property type="term" value="P:methylation"/>
    <property type="evidence" value="ECO:0007669"/>
    <property type="project" value="UniProtKB-KW"/>
</dbReference>
<evidence type="ECO:0000313" key="5">
    <source>
        <dbReference type="EMBL" id="SCM79849.1"/>
    </source>
</evidence>
<name>A0A212LR00_9HYPH</name>
<evidence type="ECO:0000256" key="1">
    <source>
        <dbReference type="ARBA" id="ARBA00022603"/>
    </source>
</evidence>
<evidence type="ECO:0000256" key="3">
    <source>
        <dbReference type="ARBA" id="ARBA00022691"/>
    </source>
</evidence>
<keyword evidence="2" id="KW-0808">Transferase</keyword>
<dbReference type="GO" id="GO:0008168">
    <property type="term" value="F:methyltransferase activity"/>
    <property type="evidence" value="ECO:0007669"/>
    <property type="project" value="UniProtKB-KW"/>
</dbReference>
<dbReference type="PANTHER" id="PTHR12829:SF7">
    <property type="entry name" value="N6-ADENOSINE-METHYLTRANSFERASE CATALYTIC SUBUNIT"/>
    <property type="match status" value="1"/>
</dbReference>
<dbReference type="AlphaFoldDB" id="A0A212LR00"/>
<keyword evidence="1" id="KW-0489">Methyltransferase</keyword>
<organism evidence="5">
    <name type="scientific">uncultured Pleomorphomonas sp</name>
    <dbReference type="NCBI Taxonomy" id="442121"/>
    <lineage>
        <taxon>Bacteria</taxon>
        <taxon>Pseudomonadati</taxon>
        <taxon>Pseudomonadota</taxon>
        <taxon>Alphaproteobacteria</taxon>
        <taxon>Hyphomicrobiales</taxon>
        <taxon>Pleomorphomonadaceae</taxon>
        <taxon>Pleomorphomonas</taxon>
        <taxon>environmental samples</taxon>
    </lineage>
</organism>
<dbReference type="EMBL" id="FMJD01000013">
    <property type="protein sequence ID" value="SCM79849.1"/>
    <property type="molecule type" value="Genomic_DNA"/>
</dbReference>
<dbReference type="Pfam" id="PF05063">
    <property type="entry name" value="MT-A70"/>
    <property type="match status" value="1"/>
</dbReference>
<evidence type="ECO:0000256" key="4">
    <source>
        <dbReference type="PROSITE-ProRule" id="PRU00489"/>
    </source>
</evidence>
<dbReference type="PANTHER" id="PTHR12829">
    <property type="entry name" value="N6-ADENOSINE-METHYLTRANSFERASE"/>
    <property type="match status" value="1"/>
</dbReference>
<dbReference type="SUPFAM" id="SSF53335">
    <property type="entry name" value="S-adenosyl-L-methionine-dependent methyltransferases"/>
    <property type="match status" value="1"/>
</dbReference>
<reference evidence="5" key="1">
    <citation type="submission" date="2016-08" db="EMBL/GenBank/DDBJ databases">
        <authorList>
            <person name="Seilhamer J.J."/>
        </authorList>
    </citation>
    <scope>NUCLEOTIDE SEQUENCE</scope>
    <source>
        <strain evidence="5">86</strain>
    </source>
</reference>
<dbReference type="InterPro" id="IPR007757">
    <property type="entry name" value="MT-A70-like"/>
</dbReference>
<accession>A0A212LR00</accession>
<keyword evidence="3" id="KW-0949">S-adenosyl-L-methionine</keyword>
<proteinExistence type="inferred from homology"/>